<evidence type="ECO:0000313" key="2">
    <source>
        <dbReference type="Proteomes" id="UP000265520"/>
    </source>
</evidence>
<keyword evidence="2" id="KW-1185">Reference proteome</keyword>
<accession>A0A392VE76</accession>
<feature type="non-terminal residue" evidence="1">
    <location>
        <position position="28"/>
    </location>
</feature>
<proteinExistence type="predicted"/>
<comment type="caution">
    <text evidence="1">The sequence shown here is derived from an EMBL/GenBank/DDBJ whole genome shotgun (WGS) entry which is preliminary data.</text>
</comment>
<name>A0A392VE76_9FABA</name>
<organism evidence="1 2">
    <name type="scientific">Trifolium medium</name>
    <dbReference type="NCBI Taxonomy" id="97028"/>
    <lineage>
        <taxon>Eukaryota</taxon>
        <taxon>Viridiplantae</taxon>
        <taxon>Streptophyta</taxon>
        <taxon>Embryophyta</taxon>
        <taxon>Tracheophyta</taxon>
        <taxon>Spermatophyta</taxon>
        <taxon>Magnoliopsida</taxon>
        <taxon>eudicotyledons</taxon>
        <taxon>Gunneridae</taxon>
        <taxon>Pentapetalae</taxon>
        <taxon>rosids</taxon>
        <taxon>fabids</taxon>
        <taxon>Fabales</taxon>
        <taxon>Fabaceae</taxon>
        <taxon>Papilionoideae</taxon>
        <taxon>50 kb inversion clade</taxon>
        <taxon>NPAAA clade</taxon>
        <taxon>Hologalegina</taxon>
        <taxon>IRL clade</taxon>
        <taxon>Trifolieae</taxon>
        <taxon>Trifolium</taxon>
    </lineage>
</organism>
<sequence>MGACFRNSSVEFTAGFTQWQQLVLSTEE</sequence>
<protein>
    <submittedName>
        <fullName evidence="1">Uncharacterized protein</fullName>
    </submittedName>
</protein>
<dbReference type="EMBL" id="LXQA011123740">
    <property type="protein sequence ID" value="MCI85782.1"/>
    <property type="molecule type" value="Genomic_DNA"/>
</dbReference>
<reference evidence="1 2" key="1">
    <citation type="journal article" date="2018" name="Front. Plant Sci.">
        <title>Red Clover (Trifolium pratense) and Zigzag Clover (T. medium) - A Picture of Genomic Similarities and Differences.</title>
        <authorList>
            <person name="Dluhosova J."/>
            <person name="Istvanek J."/>
            <person name="Nedelnik J."/>
            <person name="Repkova J."/>
        </authorList>
    </citation>
    <scope>NUCLEOTIDE SEQUENCE [LARGE SCALE GENOMIC DNA]</scope>
    <source>
        <strain evidence="2">cv. 10/8</strain>
        <tissue evidence="1">Leaf</tissue>
    </source>
</reference>
<dbReference type="Proteomes" id="UP000265520">
    <property type="component" value="Unassembled WGS sequence"/>
</dbReference>
<dbReference type="AlphaFoldDB" id="A0A392VE76"/>
<evidence type="ECO:0000313" key="1">
    <source>
        <dbReference type="EMBL" id="MCI85782.1"/>
    </source>
</evidence>